<dbReference type="Pfam" id="PF17917">
    <property type="entry name" value="RT_RNaseH"/>
    <property type="match status" value="1"/>
</dbReference>
<dbReference type="Proteomes" id="UP001341281">
    <property type="component" value="Chromosome 03"/>
</dbReference>
<accession>A0AAQ3WMJ5</accession>
<feature type="region of interest" description="Disordered" evidence="7">
    <location>
        <begin position="710"/>
        <end position="732"/>
    </location>
</feature>
<dbReference type="SUPFAM" id="SSF53098">
    <property type="entry name" value="Ribonuclease H-like"/>
    <property type="match status" value="1"/>
</dbReference>
<sequence>MCIDYRKLNKATKKDHFPLPFIDEMLERLAKNTHFCYLDGYSGFFQIPIHPDDQHKTTFTCPYGTFAYRRMPFGLCNAPASFQRCMMAIFSDFIEDIMEVFMDDFSVHGTSFDHCLRNLEKVLKRCTEVDLVLNWEKCHFMVRRGLVLGHIISEKGIEVDKAKIETVEKLPPPTNIKSLRSFLGHAGFYRRFIKDFSKIAKPLTYLLQKDIPFEFTEECEVAFRKIKELLISAPIIQPPDWNLPFEIMCDAVDYANKTLNEAQVNYATTEKELLAVVFAFEKFRSYIVNSKVIVYTDHAAIKDRDKKGVENVVADHLSRMDHGKDGSPIEDALRDDTLYAVLDKDSWMRDVIRAIRGEPLPHLNYNSKRRVLAEAKKYYWSAPYLYRYGSDGVLRRCVPAEERKEILRKCHSAEYGGHHGHFRTQAKVWGSGFYWPEMHEDARKFVATCPECQRSGNITSKNSMPFTYNLQIDLFDVWGMDFMGPFENSHGYEYILVTVDYVSKWVEAIPCRKASTRESIEMIQDNIFPRYGVPRVIISDGGSHFVGKELTNYLAKMGIEHRVSTAYHPQTNGQAETSNKQLKDVLKKTVIKGGKNWSKKLSDALWAYRTAFKAPIGMTPYQLVYGKTCHLPVEMEHKAYWAIKELNLDLDAALIKRRIQLSTLDEARLRAYHSASIYKERVKRWFDKGIQKKEFKEGDKKIRLPTQYEAFWPEDSPRSADREGRSRPTCGK</sequence>
<reference evidence="9 10" key="1">
    <citation type="submission" date="2024-02" db="EMBL/GenBank/DDBJ databases">
        <title>High-quality chromosome-scale genome assembly of Pensacola bahiagrass (Paspalum notatum Flugge var. saurae).</title>
        <authorList>
            <person name="Vega J.M."/>
            <person name="Podio M."/>
            <person name="Orjuela J."/>
            <person name="Siena L.A."/>
            <person name="Pessino S.C."/>
            <person name="Combes M.C."/>
            <person name="Mariac C."/>
            <person name="Albertini E."/>
            <person name="Pupilli F."/>
            <person name="Ortiz J.P.A."/>
            <person name="Leblanc O."/>
        </authorList>
    </citation>
    <scope>NUCLEOTIDE SEQUENCE [LARGE SCALE GENOMIC DNA]</scope>
    <source>
        <strain evidence="9">R1</strain>
        <tissue evidence="9">Leaf</tissue>
    </source>
</reference>
<dbReference type="InterPro" id="IPR050951">
    <property type="entry name" value="Retrovirus_Pol_polyprotein"/>
</dbReference>
<dbReference type="CDD" id="cd01647">
    <property type="entry name" value="RT_LTR"/>
    <property type="match status" value="1"/>
</dbReference>
<keyword evidence="10" id="KW-1185">Reference proteome</keyword>
<keyword evidence="2" id="KW-0548">Nucleotidyltransferase</keyword>
<keyword evidence="5" id="KW-0378">Hydrolase</keyword>
<dbReference type="InterPro" id="IPR041373">
    <property type="entry name" value="RT_RNaseH"/>
</dbReference>
<evidence type="ECO:0000259" key="8">
    <source>
        <dbReference type="PROSITE" id="PS50994"/>
    </source>
</evidence>
<dbReference type="Gene3D" id="3.30.70.270">
    <property type="match status" value="2"/>
</dbReference>
<dbReference type="Pfam" id="PF17921">
    <property type="entry name" value="Integrase_H2C2"/>
    <property type="match status" value="1"/>
</dbReference>
<organism evidence="9 10">
    <name type="scientific">Paspalum notatum var. saurae</name>
    <dbReference type="NCBI Taxonomy" id="547442"/>
    <lineage>
        <taxon>Eukaryota</taxon>
        <taxon>Viridiplantae</taxon>
        <taxon>Streptophyta</taxon>
        <taxon>Embryophyta</taxon>
        <taxon>Tracheophyta</taxon>
        <taxon>Spermatophyta</taxon>
        <taxon>Magnoliopsida</taxon>
        <taxon>Liliopsida</taxon>
        <taxon>Poales</taxon>
        <taxon>Poaceae</taxon>
        <taxon>PACMAD clade</taxon>
        <taxon>Panicoideae</taxon>
        <taxon>Andropogonodae</taxon>
        <taxon>Paspaleae</taxon>
        <taxon>Paspalinae</taxon>
        <taxon>Paspalum</taxon>
    </lineage>
</organism>
<dbReference type="Gene3D" id="1.10.340.70">
    <property type="match status" value="1"/>
</dbReference>
<dbReference type="GO" id="GO:0016787">
    <property type="term" value="F:hydrolase activity"/>
    <property type="evidence" value="ECO:0007669"/>
    <property type="project" value="UniProtKB-KW"/>
</dbReference>
<dbReference type="EMBL" id="CP144747">
    <property type="protein sequence ID" value="WVZ67003.1"/>
    <property type="molecule type" value="Genomic_DNA"/>
</dbReference>
<dbReference type="Pfam" id="PF00078">
    <property type="entry name" value="RVT_1"/>
    <property type="match status" value="1"/>
</dbReference>
<dbReference type="InterPro" id="IPR000477">
    <property type="entry name" value="RT_dom"/>
</dbReference>
<evidence type="ECO:0000256" key="6">
    <source>
        <dbReference type="ARBA" id="ARBA00022918"/>
    </source>
</evidence>
<evidence type="ECO:0000256" key="2">
    <source>
        <dbReference type="ARBA" id="ARBA00022695"/>
    </source>
</evidence>
<dbReference type="FunFam" id="3.30.420.10:FF:000032">
    <property type="entry name" value="Retrovirus-related Pol polyprotein from transposon 297-like Protein"/>
    <property type="match status" value="1"/>
</dbReference>
<evidence type="ECO:0000256" key="5">
    <source>
        <dbReference type="ARBA" id="ARBA00022801"/>
    </source>
</evidence>
<proteinExistence type="predicted"/>
<evidence type="ECO:0000256" key="3">
    <source>
        <dbReference type="ARBA" id="ARBA00022722"/>
    </source>
</evidence>
<dbReference type="FunFam" id="3.30.70.270:FF:000020">
    <property type="entry name" value="Transposon Tf2-6 polyprotein-like Protein"/>
    <property type="match status" value="1"/>
</dbReference>
<feature type="domain" description="Integrase catalytic" evidence="8">
    <location>
        <begin position="461"/>
        <end position="628"/>
    </location>
</feature>
<dbReference type="GO" id="GO:0003964">
    <property type="term" value="F:RNA-directed DNA polymerase activity"/>
    <property type="evidence" value="ECO:0007669"/>
    <property type="project" value="UniProtKB-KW"/>
</dbReference>
<keyword evidence="3" id="KW-0540">Nuclease</keyword>
<dbReference type="InterPro" id="IPR036397">
    <property type="entry name" value="RNaseH_sf"/>
</dbReference>
<dbReference type="AlphaFoldDB" id="A0AAQ3WMJ5"/>
<keyword evidence="4" id="KW-0255">Endonuclease</keyword>
<name>A0AAQ3WMJ5_PASNO</name>
<dbReference type="InterPro" id="IPR043502">
    <property type="entry name" value="DNA/RNA_pol_sf"/>
</dbReference>
<keyword evidence="6" id="KW-0695">RNA-directed DNA polymerase</keyword>
<dbReference type="PANTHER" id="PTHR37984:SF5">
    <property type="entry name" value="PROTEIN NYNRIN-LIKE"/>
    <property type="match status" value="1"/>
</dbReference>
<dbReference type="SUPFAM" id="SSF56672">
    <property type="entry name" value="DNA/RNA polymerases"/>
    <property type="match status" value="1"/>
</dbReference>
<evidence type="ECO:0000256" key="1">
    <source>
        <dbReference type="ARBA" id="ARBA00022679"/>
    </source>
</evidence>
<evidence type="ECO:0000313" key="9">
    <source>
        <dbReference type="EMBL" id="WVZ67003.1"/>
    </source>
</evidence>
<dbReference type="GO" id="GO:0015074">
    <property type="term" value="P:DNA integration"/>
    <property type="evidence" value="ECO:0007669"/>
    <property type="project" value="InterPro"/>
</dbReference>
<dbReference type="GO" id="GO:0003676">
    <property type="term" value="F:nucleic acid binding"/>
    <property type="evidence" value="ECO:0007669"/>
    <property type="project" value="InterPro"/>
</dbReference>
<dbReference type="PANTHER" id="PTHR37984">
    <property type="entry name" value="PROTEIN CBG26694"/>
    <property type="match status" value="1"/>
</dbReference>
<dbReference type="InterPro" id="IPR001584">
    <property type="entry name" value="Integrase_cat-core"/>
</dbReference>
<dbReference type="InterPro" id="IPR012337">
    <property type="entry name" value="RNaseH-like_sf"/>
</dbReference>
<feature type="compositionally biased region" description="Basic and acidic residues" evidence="7">
    <location>
        <begin position="715"/>
        <end position="726"/>
    </location>
</feature>
<dbReference type="GO" id="GO:0004519">
    <property type="term" value="F:endonuclease activity"/>
    <property type="evidence" value="ECO:0007669"/>
    <property type="project" value="UniProtKB-KW"/>
</dbReference>
<gene>
    <name evidence="9" type="ORF">U9M48_016149</name>
</gene>
<dbReference type="InterPro" id="IPR041588">
    <property type="entry name" value="Integrase_H2C2"/>
</dbReference>
<evidence type="ECO:0000256" key="4">
    <source>
        <dbReference type="ARBA" id="ARBA00022759"/>
    </source>
</evidence>
<evidence type="ECO:0000313" key="10">
    <source>
        <dbReference type="Proteomes" id="UP001341281"/>
    </source>
</evidence>
<keyword evidence="1" id="KW-0808">Transferase</keyword>
<dbReference type="InterPro" id="IPR043128">
    <property type="entry name" value="Rev_trsase/Diguanyl_cyclase"/>
</dbReference>
<protein>
    <recommendedName>
        <fullName evidence="8">Integrase catalytic domain-containing protein</fullName>
    </recommendedName>
</protein>
<evidence type="ECO:0000256" key="7">
    <source>
        <dbReference type="SAM" id="MobiDB-lite"/>
    </source>
</evidence>
<dbReference type="Pfam" id="PF00665">
    <property type="entry name" value="rve"/>
    <property type="match status" value="1"/>
</dbReference>
<dbReference type="Gene3D" id="3.30.420.10">
    <property type="entry name" value="Ribonuclease H-like superfamily/Ribonuclease H"/>
    <property type="match status" value="1"/>
</dbReference>
<dbReference type="FunFam" id="1.10.340.70:FF:000001">
    <property type="entry name" value="Retrovirus-related Pol polyprotein from transposon gypsy-like Protein"/>
    <property type="match status" value="1"/>
</dbReference>
<dbReference type="Gene3D" id="3.10.10.10">
    <property type="entry name" value="HIV Type 1 Reverse Transcriptase, subunit A, domain 1"/>
    <property type="match status" value="1"/>
</dbReference>
<dbReference type="PROSITE" id="PS50994">
    <property type="entry name" value="INTEGRASE"/>
    <property type="match status" value="1"/>
</dbReference>